<comment type="caution">
    <text evidence="3">The sequence shown here is derived from an EMBL/GenBank/DDBJ whole genome shotgun (WGS) entry which is preliminary data.</text>
</comment>
<evidence type="ECO:0000256" key="2">
    <source>
        <dbReference type="SAM" id="SignalP"/>
    </source>
</evidence>
<name>A0A1Y2FRM1_9BASI</name>
<dbReference type="InParanoid" id="A0A1Y2FRM1"/>
<feature type="compositionally biased region" description="Polar residues" evidence="1">
    <location>
        <begin position="89"/>
        <end position="104"/>
    </location>
</feature>
<evidence type="ECO:0000313" key="4">
    <source>
        <dbReference type="Proteomes" id="UP000193467"/>
    </source>
</evidence>
<organism evidence="3 4">
    <name type="scientific">Leucosporidium creatinivorum</name>
    <dbReference type="NCBI Taxonomy" id="106004"/>
    <lineage>
        <taxon>Eukaryota</taxon>
        <taxon>Fungi</taxon>
        <taxon>Dikarya</taxon>
        <taxon>Basidiomycota</taxon>
        <taxon>Pucciniomycotina</taxon>
        <taxon>Microbotryomycetes</taxon>
        <taxon>Leucosporidiales</taxon>
        <taxon>Leucosporidium</taxon>
    </lineage>
</organism>
<protein>
    <submittedName>
        <fullName evidence="3">Uncharacterized protein</fullName>
    </submittedName>
</protein>
<evidence type="ECO:0000313" key="3">
    <source>
        <dbReference type="EMBL" id="ORY86633.1"/>
    </source>
</evidence>
<dbReference type="AlphaFoldDB" id="A0A1Y2FRM1"/>
<feature type="region of interest" description="Disordered" evidence="1">
    <location>
        <begin position="89"/>
        <end position="109"/>
    </location>
</feature>
<feature type="signal peptide" evidence="2">
    <location>
        <begin position="1"/>
        <end position="18"/>
    </location>
</feature>
<sequence length="230" mass="25506">MHLPTITILLGLLPYSLAAPTRRVDPLLNSLFSSSQGGAAADLSYAQAQKAMQENPNLVAHLTDKGRERLEETSRKSVRLSDGTVFQGSGLKQPTSLRTPQQPINPLALPIKNTTPFFTSLRRANEALKHPSTSPSALHVQPQDYSPSIFSEVIQWIALPNSRRHQGFWEVPVDSIQVNGKRIEGPFAGAVFDLKQSTGPPLRHRRKDVPAHPRRRASTFHLGYFLCHLL</sequence>
<keyword evidence="4" id="KW-1185">Reference proteome</keyword>
<reference evidence="3 4" key="1">
    <citation type="submission" date="2016-07" db="EMBL/GenBank/DDBJ databases">
        <title>Pervasive Adenine N6-methylation of Active Genes in Fungi.</title>
        <authorList>
            <consortium name="DOE Joint Genome Institute"/>
            <person name="Mondo S.J."/>
            <person name="Dannebaum R.O."/>
            <person name="Kuo R.C."/>
            <person name="Labutti K."/>
            <person name="Haridas S."/>
            <person name="Kuo A."/>
            <person name="Salamov A."/>
            <person name="Ahrendt S.R."/>
            <person name="Lipzen A."/>
            <person name="Sullivan W."/>
            <person name="Andreopoulos W.B."/>
            <person name="Clum A."/>
            <person name="Lindquist E."/>
            <person name="Daum C."/>
            <person name="Ramamoorthy G.K."/>
            <person name="Gryganskyi A."/>
            <person name="Culley D."/>
            <person name="Magnuson J.K."/>
            <person name="James T.Y."/>
            <person name="O'Malley M.A."/>
            <person name="Stajich J.E."/>
            <person name="Spatafora J.W."/>
            <person name="Visel A."/>
            <person name="Grigoriev I.V."/>
        </authorList>
    </citation>
    <scope>NUCLEOTIDE SEQUENCE [LARGE SCALE GENOMIC DNA]</scope>
    <source>
        <strain evidence="3 4">62-1032</strain>
    </source>
</reference>
<dbReference type="EMBL" id="MCGR01000014">
    <property type="protein sequence ID" value="ORY86633.1"/>
    <property type="molecule type" value="Genomic_DNA"/>
</dbReference>
<accession>A0A1Y2FRM1</accession>
<dbReference type="Proteomes" id="UP000193467">
    <property type="component" value="Unassembled WGS sequence"/>
</dbReference>
<keyword evidence="2" id="KW-0732">Signal</keyword>
<feature type="chain" id="PRO_5013208937" evidence="2">
    <location>
        <begin position="19"/>
        <end position="230"/>
    </location>
</feature>
<gene>
    <name evidence="3" type="ORF">BCR35DRAFT_43572</name>
</gene>
<evidence type="ECO:0000256" key="1">
    <source>
        <dbReference type="SAM" id="MobiDB-lite"/>
    </source>
</evidence>
<proteinExistence type="predicted"/>